<name>A0ABT3LJ37_9PSED</name>
<evidence type="ECO:0000256" key="1">
    <source>
        <dbReference type="SAM" id="MobiDB-lite"/>
    </source>
</evidence>
<evidence type="ECO:0000313" key="3">
    <source>
        <dbReference type="Proteomes" id="UP001142690"/>
    </source>
</evidence>
<dbReference type="Proteomes" id="UP001142690">
    <property type="component" value="Unassembled WGS sequence"/>
</dbReference>
<dbReference type="EMBL" id="JAINZM010000012">
    <property type="protein sequence ID" value="MCW6056469.1"/>
    <property type="molecule type" value="Genomic_DNA"/>
</dbReference>
<sequence length="75" mass="8151">MVSEQDVTLEGYCPGDPLGGTTDSANKGADFPMGNTIDGWDRGLIKELNEVILIGYLCVARKRRARSHQGIDQAE</sequence>
<feature type="region of interest" description="Disordered" evidence="1">
    <location>
        <begin position="1"/>
        <end position="29"/>
    </location>
</feature>
<organism evidence="2 3">
    <name type="scientific">Pseudomonas fragariae</name>
    <name type="common">ex Marin et al. 2024</name>
    <dbReference type="NCBI Taxonomy" id="3080056"/>
    <lineage>
        <taxon>Bacteria</taxon>
        <taxon>Pseudomonadati</taxon>
        <taxon>Pseudomonadota</taxon>
        <taxon>Gammaproteobacteria</taxon>
        <taxon>Pseudomonadales</taxon>
        <taxon>Pseudomonadaceae</taxon>
        <taxon>Pseudomonas</taxon>
    </lineage>
</organism>
<evidence type="ECO:0000313" key="2">
    <source>
        <dbReference type="EMBL" id="MCW6056469.1"/>
    </source>
</evidence>
<reference evidence="2" key="1">
    <citation type="submission" date="2021-08" db="EMBL/GenBank/DDBJ databases">
        <title>Characterization of Pseudomonas fragariae.</title>
        <authorList>
            <person name="Carvalho R."/>
            <person name="Marin M."/>
        </authorList>
    </citation>
    <scope>NUCLEOTIDE SEQUENCE</scope>
    <source>
        <strain evidence="2">17</strain>
    </source>
</reference>
<protein>
    <recommendedName>
        <fullName evidence="4">Peptidylprolyl isomerase</fullName>
    </recommendedName>
</protein>
<comment type="caution">
    <text evidence="2">The sequence shown here is derived from an EMBL/GenBank/DDBJ whole genome shotgun (WGS) entry which is preliminary data.</text>
</comment>
<keyword evidence="3" id="KW-1185">Reference proteome</keyword>
<accession>A0ABT3LJ37</accession>
<proteinExistence type="predicted"/>
<evidence type="ECO:0008006" key="4">
    <source>
        <dbReference type="Google" id="ProtNLM"/>
    </source>
</evidence>
<gene>
    <name evidence="2" type="ORF">K7K06_12490</name>
</gene>